<gene>
    <name evidence="1" type="ORF">NG743_05150</name>
</gene>
<accession>A0ABY5M017</accession>
<reference evidence="1" key="1">
    <citation type="submission" date="2022-06" db="EMBL/GenBank/DDBJ databases">
        <title>Nostosin G and Spiroidesin B from the Cyanobacterium Dolichospermum sp. NIES-1697.</title>
        <authorList>
            <person name="Phan C.-S."/>
            <person name="Mehjabin J.J."/>
            <person name="Anas A.R.J."/>
            <person name="Hayasaka M."/>
            <person name="Onoki R."/>
            <person name="Wang J."/>
            <person name="Umezawa T."/>
            <person name="Washio K."/>
            <person name="Morikawa M."/>
            <person name="Okino T."/>
        </authorList>
    </citation>
    <scope>NUCLEOTIDE SEQUENCE</scope>
    <source>
        <strain evidence="1">NIES-1697</strain>
    </source>
</reference>
<proteinExistence type="predicted"/>
<dbReference type="RefSeq" id="WP_173401728.1">
    <property type="nucleotide sequence ID" value="NZ_CP099464.1"/>
</dbReference>
<protein>
    <submittedName>
        <fullName evidence="1">Uncharacterized protein</fullName>
    </submittedName>
</protein>
<keyword evidence="2" id="KW-1185">Reference proteome</keyword>
<evidence type="ECO:0000313" key="2">
    <source>
        <dbReference type="Proteomes" id="UP001057561"/>
    </source>
</evidence>
<organism evidence="1 2">
    <name type="scientific">Dolichospermum heterosporum TAC447</name>
    <dbReference type="NCBI Taxonomy" id="747523"/>
    <lineage>
        <taxon>Bacteria</taxon>
        <taxon>Bacillati</taxon>
        <taxon>Cyanobacteriota</taxon>
        <taxon>Cyanophyceae</taxon>
        <taxon>Nostocales</taxon>
        <taxon>Aphanizomenonaceae</taxon>
        <taxon>Dolichospermum</taxon>
        <taxon>Dolichospermum heterosporum</taxon>
    </lineage>
</organism>
<name>A0ABY5M017_9CYAN</name>
<dbReference type="EMBL" id="CP099464">
    <property type="protein sequence ID" value="UUO16434.1"/>
    <property type="molecule type" value="Genomic_DNA"/>
</dbReference>
<evidence type="ECO:0000313" key="1">
    <source>
        <dbReference type="EMBL" id="UUO16434.1"/>
    </source>
</evidence>
<dbReference type="Proteomes" id="UP001057561">
    <property type="component" value="Chromosome"/>
</dbReference>
<sequence>MWEDPIVEEIRQTMEAHSQQFNYDLKAIYQDLKAQEKKSKRQFVSYTPKKISLV</sequence>